<sequence length="78" mass="7852">RGVGGPSPVSAVQVVWASGPGVCGVPRACPGGRHAGPATGDPVSVRRVVVPPYRCRRGMRLRLDGVPAMAVGLARAAV</sequence>
<dbReference type="RefSeq" id="WP_226590227.1">
    <property type="nucleotide sequence ID" value="NZ_JAHXEI010000006.1"/>
</dbReference>
<accession>A0AAW4TZW8</accession>
<comment type="caution">
    <text evidence="1">The sequence shown here is derived from an EMBL/GenBank/DDBJ whole genome shotgun (WGS) entry which is preliminary data.</text>
</comment>
<evidence type="ECO:0000313" key="2">
    <source>
        <dbReference type="Proteomes" id="UP001197735"/>
    </source>
</evidence>
<proteinExistence type="predicted"/>
<organism evidence="1 2">
    <name type="scientific">Bifidobacterium pseudocatenulatum</name>
    <dbReference type="NCBI Taxonomy" id="28026"/>
    <lineage>
        <taxon>Bacteria</taxon>
        <taxon>Bacillati</taxon>
        <taxon>Actinomycetota</taxon>
        <taxon>Actinomycetes</taxon>
        <taxon>Bifidobacteriales</taxon>
        <taxon>Bifidobacteriaceae</taxon>
        <taxon>Bifidobacterium</taxon>
    </lineage>
</organism>
<dbReference type="AlphaFoldDB" id="A0AAW4TZW8"/>
<gene>
    <name evidence="1" type="ORF">KZP06_06670</name>
</gene>
<protein>
    <submittedName>
        <fullName evidence="1">Uncharacterized protein</fullName>
    </submittedName>
</protein>
<feature type="non-terminal residue" evidence="1">
    <location>
        <position position="1"/>
    </location>
</feature>
<dbReference type="EMBL" id="JAHXEI010000006">
    <property type="protein sequence ID" value="MCB4880405.1"/>
    <property type="molecule type" value="Genomic_DNA"/>
</dbReference>
<reference evidence="1" key="1">
    <citation type="submission" date="2021-07" db="EMBL/GenBank/DDBJ databases">
        <title>Xylan utilisation by Bifidobacterium pseudocatenulatum.</title>
        <authorList>
            <person name="Watanabe Y."/>
        </authorList>
    </citation>
    <scope>NUCLEOTIDE SEQUENCE</scope>
    <source>
        <strain evidence="1">YIT12824</strain>
    </source>
</reference>
<dbReference type="Proteomes" id="UP001197735">
    <property type="component" value="Unassembled WGS sequence"/>
</dbReference>
<evidence type="ECO:0000313" key="1">
    <source>
        <dbReference type="EMBL" id="MCB4880405.1"/>
    </source>
</evidence>
<name>A0AAW4TZW8_BIFPS</name>